<evidence type="ECO:0000256" key="1">
    <source>
        <dbReference type="SAM" id="Phobius"/>
    </source>
</evidence>
<organism evidence="2 3">
    <name type="scientific">Ruoffia tabacinasalis</name>
    <dbReference type="NCBI Taxonomy" id="87458"/>
    <lineage>
        <taxon>Bacteria</taxon>
        <taxon>Bacillati</taxon>
        <taxon>Bacillota</taxon>
        <taxon>Bacilli</taxon>
        <taxon>Lactobacillales</taxon>
        <taxon>Aerococcaceae</taxon>
        <taxon>Ruoffia</taxon>
    </lineage>
</organism>
<dbReference type="EMBL" id="VBSP01000053">
    <property type="protein sequence ID" value="TLQ39624.1"/>
    <property type="molecule type" value="Genomic_DNA"/>
</dbReference>
<accession>A0A5R9DTW8</accession>
<keyword evidence="1" id="KW-0812">Transmembrane</keyword>
<feature type="transmembrane region" description="Helical" evidence="1">
    <location>
        <begin position="141"/>
        <end position="163"/>
    </location>
</feature>
<evidence type="ECO:0000313" key="3">
    <source>
        <dbReference type="Proteomes" id="UP000306420"/>
    </source>
</evidence>
<feature type="transmembrane region" description="Helical" evidence="1">
    <location>
        <begin position="12"/>
        <end position="38"/>
    </location>
</feature>
<dbReference type="OrthoDB" id="9813051at2"/>
<feature type="transmembrane region" description="Helical" evidence="1">
    <location>
        <begin position="97"/>
        <end position="120"/>
    </location>
</feature>
<name>A0A5R9DTW8_9LACT</name>
<proteinExistence type="predicted"/>
<dbReference type="AlphaFoldDB" id="A0A5R9DTW8"/>
<dbReference type="NCBIfam" id="TIGR01906">
    <property type="entry name" value="integ_TIGR01906"/>
    <property type="match status" value="1"/>
</dbReference>
<protein>
    <submittedName>
        <fullName evidence="2">TIGR01906 family membrane protein</fullName>
    </submittedName>
</protein>
<dbReference type="InterPro" id="IPR010178">
    <property type="entry name" value="Lit"/>
</dbReference>
<evidence type="ECO:0000313" key="2">
    <source>
        <dbReference type="EMBL" id="TLQ39624.1"/>
    </source>
</evidence>
<comment type="caution">
    <text evidence="2">The sequence shown here is derived from an EMBL/GenBank/DDBJ whole genome shotgun (WGS) entry which is preliminary data.</text>
</comment>
<keyword evidence="1" id="KW-1133">Transmembrane helix</keyword>
<dbReference type="Pfam" id="PF07314">
    <property type="entry name" value="Lit"/>
    <property type="match status" value="1"/>
</dbReference>
<feature type="transmembrane region" description="Helical" evidence="1">
    <location>
        <begin position="185"/>
        <end position="204"/>
    </location>
</feature>
<keyword evidence="1" id="KW-0472">Membrane</keyword>
<gene>
    <name evidence="2" type="ORF">FEZ33_10600</name>
</gene>
<dbReference type="Proteomes" id="UP000306420">
    <property type="component" value="Unassembled WGS sequence"/>
</dbReference>
<reference evidence="2 3" key="1">
    <citation type="submission" date="2019-05" db="EMBL/GenBank/DDBJ databases">
        <title>The metagenome of a microbial culture collection derived from dairy environment covers the genomic content of the human microbiome.</title>
        <authorList>
            <person name="Roder T."/>
            <person name="Wuthrich D."/>
            <person name="Sattari Z."/>
            <person name="Von Ah U."/>
            <person name="Bar C."/>
            <person name="Ronchi F."/>
            <person name="Macpherson A.J."/>
            <person name="Ganal-Vonarburg S.C."/>
            <person name="Bruggmann R."/>
            <person name="Vergeres G."/>
        </authorList>
    </citation>
    <scope>NUCLEOTIDE SEQUENCE [LARGE SCALE GENOMIC DNA]</scope>
    <source>
        <strain evidence="2 3">FAM 24227</strain>
    </source>
</reference>
<sequence length="212" mass="24781">MEACIMDILKRIVSSLVILLFAICSSITAVIFISPFLYRLCIGWFNLTDISGLTQAQLLENYDTMLSYLVNPTVHDLNMPYFSMSEGGAQHFEEVKVLFFINFVILTILFLLTIWAISYIKKRNWQLVMAPHFTFKLAFPLILLFFIVVAFDQVFILFHQLLFNNDLWLFNPLEDPVITVLPQEFFMILFILALLVYESIILGIRKIVYWNK</sequence>